<evidence type="ECO:0000259" key="1">
    <source>
        <dbReference type="Pfam" id="PF13274"/>
    </source>
</evidence>
<dbReference type="AlphaFoldDB" id="A0A1G6XDE9"/>
<gene>
    <name evidence="2" type="ORF">SAMN04487996_102112</name>
</gene>
<dbReference type="STRING" id="659014.SAMN04487996_102112"/>
<reference evidence="3" key="1">
    <citation type="submission" date="2016-10" db="EMBL/GenBank/DDBJ databases">
        <authorList>
            <person name="Varghese N."/>
            <person name="Submissions S."/>
        </authorList>
    </citation>
    <scope>NUCLEOTIDE SEQUENCE [LARGE SCALE GENOMIC DNA]</scope>
    <source>
        <strain evidence="3">DSM 25329</strain>
    </source>
</reference>
<dbReference type="Pfam" id="PF13274">
    <property type="entry name" value="SocA_Panacea"/>
    <property type="match status" value="1"/>
</dbReference>
<proteinExistence type="predicted"/>
<dbReference type="Proteomes" id="UP000198748">
    <property type="component" value="Unassembled WGS sequence"/>
</dbReference>
<accession>A0A1G6XDE9</accession>
<dbReference type="OrthoDB" id="9799173at2"/>
<evidence type="ECO:0000313" key="2">
    <source>
        <dbReference type="EMBL" id="SDD75266.1"/>
    </source>
</evidence>
<protein>
    <submittedName>
        <fullName evidence="2">Uncharacterized phage-associated protein</fullName>
    </submittedName>
</protein>
<feature type="domain" description="Antitoxin SocA-like Panacea" evidence="1">
    <location>
        <begin position="40"/>
        <end position="138"/>
    </location>
</feature>
<sequence>MPVIALPPLRLPEATSADQIADYFMAFANATGSLITNMKLQKLVFYTQAWHIAVFNQEIFEEDFQAWIHGPVVPSLYERYKSFQWRPIIRDDLNEGSLRTLENAFSTSMQEILADIIIEYFYKDAFALEQSTHSEAPWRIARGGVAADEPSTNVIDKKTIHDYYSQFVKSDGQEFQSSQGL</sequence>
<dbReference type="InterPro" id="IPR025272">
    <property type="entry name" value="SocA_Panacea"/>
</dbReference>
<evidence type="ECO:0000313" key="3">
    <source>
        <dbReference type="Proteomes" id="UP000198748"/>
    </source>
</evidence>
<keyword evidence="3" id="KW-1185">Reference proteome</keyword>
<organism evidence="2 3">
    <name type="scientific">Dyadobacter soli</name>
    <dbReference type="NCBI Taxonomy" id="659014"/>
    <lineage>
        <taxon>Bacteria</taxon>
        <taxon>Pseudomonadati</taxon>
        <taxon>Bacteroidota</taxon>
        <taxon>Cytophagia</taxon>
        <taxon>Cytophagales</taxon>
        <taxon>Spirosomataceae</taxon>
        <taxon>Dyadobacter</taxon>
    </lineage>
</organism>
<dbReference type="EMBL" id="FNAN01000002">
    <property type="protein sequence ID" value="SDD75266.1"/>
    <property type="molecule type" value="Genomic_DNA"/>
</dbReference>
<name>A0A1G6XDE9_9BACT</name>